<evidence type="ECO:0000313" key="1">
    <source>
        <dbReference type="EMBL" id="KEH27011.1"/>
    </source>
</evidence>
<reference evidence="1 3" key="1">
    <citation type="journal article" date="2011" name="Nature">
        <title>The Medicago genome provides insight into the evolution of rhizobial symbioses.</title>
        <authorList>
            <person name="Young N.D."/>
            <person name="Debelle F."/>
            <person name="Oldroyd G.E."/>
            <person name="Geurts R."/>
            <person name="Cannon S.B."/>
            <person name="Udvardi M.K."/>
            <person name="Benedito V.A."/>
            <person name="Mayer K.F."/>
            <person name="Gouzy J."/>
            <person name="Schoof H."/>
            <person name="Van de Peer Y."/>
            <person name="Proost S."/>
            <person name="Cook D.R."/>
            <person name="Meyers B.C."/>
            <person name="Spannagl M."/>
            <person name="Cheung F."/>
            <person name="De Mita S."/>
            <person name="Krishnakumar V."/>
            <person name="Gundlach H."/>
            <person name="Zhou S."/>
            <person name="Mudge J."/>
            <person name="Bharti A.K."/>
            <person name="Murray J.D."/>
            <person name="Naoumkina M.A."/>
            <person name="Rosen B."/>
            <person name="Silverstein K.A."/>
            <person name="Tang H."/>
            <person name="Rombauts S."/>
            <person name="Zhao P.X."/>
            <person name="Zhou P."/>
            <person name="Barbe V."/>
            <person name="Bardou P."/>
            <person name="Bechner M."/>
            <person name="Bellec A."/>
            <person name="Berger A."/>
            <person name="Berges H."/>
            <person name="Bidwell S."/>
            <person name="Bisseling T."/>
            <person name="Choisne N."/>
            <person name="Couloux A."/>
            <person name="Denny R."/>
            <person name="Deshpande S."/>
            <person name="Dai X."/>
            <person name="Doyle J.J."/>
            <person name="Dudez A.M."/>
            <person name="Farmer A.D."/>
            <person name="Fouteau S."/>
            <person name="Franken C."/>
            <person name="Gibelin C."/>
            <person name="Gish J."/>
            <person name="Goldstein S."/>
            <person name="Gonzalez A.J."/>
            <person name="Green P.J."/>
            <person name="Hallab A."/>
            <person name="Hartog M."/>
            <person name="Hua A."/>
            <person name="Humphray S.J."/>
            <person name="Jeong D.H."/>
            <person name="Jing Y."/>
            <person name="Jocker A."/>
            <person name="Kenton S.M."/>
            <person name="Kim D.J."/>
            <person name="Klee K."/>
            <person name="Lai H."/>
            <person name="Lang C."/>
            <person name="Lin S."/>
            <person name="Macmil S.L."/>
            <person name="Magdelenat G."/>
            <person name="Matthews L."/>
            <person name="McCorrison J."/>
            <person name="Monaghan E.L."/>
            <person name="Mun J.H."/>
            <person name="Najar F.Z."/>
            <person name="Nicholson C."/>
            <person name="Noirot C."/>
            <person name="O'Bleness M."/>
            <person name="Paule C.R."/>
            <person name="Poulain J."/>
            <person name="Prion F."/>
            <person name="Qin B."/>
            <person name="Qu C."/>
            <person name="Retzel E.F."/>
            <person name="Riddle C."/>
            <person name="Sallet E."/>
            <person name="Samain S."/>
            <person name="Samson N."/>
            <person name="Sanders I."/>
            <person name="Saurat O."/>
            <person name="Scarpelli C."/>
            <person name="Schiex T."/>
            <person name="Segurens B."/>
            <person name="Severin A.J."/>
            <person name="Sherrier D.J."/>
            <person name="Shi R."/>
            <person name="Sims S."/>
            <person name="Singer S.R."/>
            <person name="Sinharoy S."/>
            <person name="Sterck L."/>
            <person name="Viollet A."/>
            <person name="Wang B.B."/>
            <person name="Wang K."/>
            <person name="Wang M."/>
            <person name="Wang X."/>
            <person name="Warfsmann J."/>
            <person name="Weissenbach J."/>
            <person name="White D.D."/>
            <person name="White J.D."/>
            <person name="Wiley G.B."/>
            <person name="Wincker P."/>
            <person name="Xing Y."/>
            <person name="Yang L."/>
            <person name="Yao Z."/>
            <person name="Ying F."/>
            <person name="Zhai J."/>
            <person name="Zhou L."/>
            <person name="Zuber A."/>
            <person name="Denarie J."/>
            <person name="Dixon R.A."/>
            <person name="May G.D."/>
            <person name="Schwartz D.C."/>
            <person name="Rogers J."/>
            <person name="Quetier F."/>
            <person name="Town C.D."/>
            <person name="Roe B.A."/>
        </authorList>
    </citation>
    <scope>NUCLEOTIDE SEQUENCE [LARGE SCALE GENOMIC DNA]</scope>
    <source>
        <strain evidence="1">A17</strain>
        <strain evidence="2 3">cv. Jemalong A17</strain>
    </source>
</reference>
<reference evidence="1 3" key="2">
    <citation type="journal article" date="2014" name="BMC Genomics">
        <title>An improved genome release (version Mt4.0) for the model legume Medicago truncatula.</title>
        <authorList>
            <person name="Tang H."/>
            <person name="Krishnakumar V."/>
            <person name="Bidwell S."/>
            <person name="Rosen B."/>
            <person name="Chan A."/>
            <person name="Zhou S."/>
            <person name="Gentzbittel L."/>
            <person name="Childs K.L."/>
            <person name="Yandell M."/>
            <person name="Gundlach H."/>
            <person name="Mayer K.F."/>
            <person name="Schwartz D.C."/>
            <person name="Town C.D."/>
        </authorList>
    </citation>
    <scope>GENOME REANNOTATION</scope>
    <source>
        <strain evidence="1">A17</strain>
        <strain evidence="2 3">cv. Jemalong A17</strain>
    </source>
</reference>
<gene>
    <name evidence="1" type="ordered locus">MTR_6g083130</name>
</gene>
<dbReference type="InterPro" id="IPR013101">
    <property type="entry name" value="LRR_PRU1-like"/>
</dbReference>
<name>A0A072UC30_MEDTR</name>
<sequence>MVKGSRKRKRRNNAATSLMCTCHSSFLGHLCVPVTLHSWVHYQLIHPVVNWLQICGLEEQRNRDTISSACHDFQAVSMVCRVLNRVTILEKRDTIFKLARYVFQDKVGRTLGHFEGELEERETWITKGEIFRGISHSSIILSSMHFLQFKQTPPAYSPPTVETLDNFSHRKLQTNGNRKLRTKKHSELAGSLSLIRGYNYVDSLSVVRFDDISFYQRNTEKLLNVEAGCVIFDKWVEVAMQRHIEDLYIYLVNVHLVPSTIFCCKTLVFHCYVDLPMLKTLQLFNIYFEVGKDFMKLISGCPELEDWKTTIVTHRTVIESYGTLN</sequence>
<dbReference type="Proteomes" id="UP000002051">
    <property type="component" value="Chromosome 6"/>
</dbReference>
<dbReference type="AlphaFoldDB" id="A0A072UC30"/>
<evidence type="ECO:0000313" key="3">
    <source>
        <dbReference type="Proteomes" id="UP000002051"/>
    </source>
</evidence>
<dbReference type="HOGENOM" id="CLU_856247_0_0_1"/>
<protein>
    <submittedName>
        <fullName evidence="1 2">Uncharacterized protein</fullName>
    </submittedName>
</protein>
<accession>A0A072UC30</accession>
<organism evidence="1 3">
    <name type="scientific">Medicago truncatula</name>
    <name type="common">Barrel medic</name>
    <name type="synonym">Medicago tribuloides</name>
    <dbReference type="NCBI Taxonomy" id="3880"/>
    <lineage>
        <taxon>Eukaryota</taxon>
        <taxon>Viridiplantae</taxon>
        <taxon>Streptophyta</taxon>
        <taxon>Embryophyta</taxon>
        <taxon>Tracheophyta</taxon>
        <taxon>Spermatophyta</taxon>
        <taxon>Magnoliopsida</taxon>
        <taxon>eudicotyledons</taxon>
        <taxon>Gunneridae</taxon>
        <taxon>Pentapetalae</taxon>
        <taxon>rosids</taxon>
        <taxon>fabids</taxon>
        <taxon>Fabales</taxon>
        <taxon>Fabaceae</taxon>
        <taxon>Papilionoideae</taxon>
        <taxon>50 kb inversion clade</taxon>
        <taxon>NPAAA clade</taxon>
        <taxon>Hologalegina</taxon>
        <taxon>IRL clade</taxon>
        <taxon>Trifolieae</taxon>
        <taxon>Medicago</taxon>
    </lineage>
</organism>
<dbReference type="EMBL" id="CM001222">
    <property type="protein sequence ID" value="KEH27011.1"/>
    <property type="molecule type" value="Genomic_DNA"/>
</dbReference>
<dbReference type="EnsemblPlants" id="KEH27011">
    <property type="protein sequence ID" value="KEH27011"/>
    <property type="gene ID" value="MTR_6g083130"/>
</dbReference>
<proteinExistence type="predicted"/>
<keyword evidence="3" id="KW-1185">Reference proteome</keyword>
<reference evidence="2" key="3">
    <citation type="submission" date="2015-04" db="UniProtKB">
        <authorList>
            <consortium name="EnsemblPlants"/>
        </authorList>
    </citation>
    <scope>IDENTIFICATION</scope>
    <source>
        <strain evidence="2">cv. Jemalong A17</strain>
    </source>
</reference>
<dbReference type="Pfam" id="PF07723">
    <property type="entry name" value="LRR_2"/>
    <property type="match status" value="1"/>
</dbReference>
<evidence type="ECO:0000313" key="2">
    <source>
        <dbReference type="EnsemblPlants" id="KEH27011"/>
    </source>
</evidence>